<dbReference type="AlphaFoldDB" id="A0A0P1B124"/>
<keyword evidence="1" id="KW-0808">Transferase</keyword>
<reference evidence="2" key="1">
    <citation type="submission" date="2014-09" db="EMBL/GenBank/DDBJ databases">
        <authorList>
            <person name="Sharma Rahul"/>
            <person name="Thines Marco"/>
        </authorList>
    </citation>
    <scope>NUCLEOTIDE SEQUENCE [LARGE SCALE GENOMIC DNA]</scope>
</reference>
<evidence type="ECO:0000313" key="2">
    <source>
        <dbReference type="Proteomes" id="UP000054928"/>
    </source>
</evidence>
<dbReference type="InterPro" id="IPR036397">
    <property type="entry name" value="RNaseH_sf"/>
</dbReference>
<keyword evidence="2" id="KW-1185">Reference proteome</keyword>
<keyword evidence="1" id="KW-0548">Nucleotidyltransferase</keyword>
<sequence length="67" mass="7366">MSMDFVFSLPKDLAGNTDVVIFVDRLSKMAHRAAVPDTIDSVGTATLSTERVIQQHGLPGNNQRHMK</sequence>
<dbReference type="EMBL" id="CCYD01002667">
    <property type="protein sequence ID" value="CEG47701.1"/>
    <property type="molecule type" value="Genomic_DNA"/>
</dbReference>
<name>A0A0P1B124_PLAHL</name>
<proteinExistence type="predicted"/>
<evidence type="ECO:0000313" key="1">
    <source>
        <dbReference type="EMBL" id="CEG47701.1"/>
    </source>
</evidence>
<dbReference type="GO" id="GO:0003676">
    <property type="term" value="F:nucleic acid binding"/>
    <property type="evidence" value="ECO:0007669"/>
    <property type="project" value="InterPro"/>
</dbReference>
<dbReference type="Proteomes" id="UP000054928">
    <property type="component" value="Unassembled WGS sequence"/>
</dbReference>
<keyword evidence="1" id="KW-0695">RNA-directed DNA polymerase</keyword>
<dbReference type="RefSeq" id="XP_024584070.1">
    <property type="nucleotide sequence ID" value="XM_024718697.1"/>
</dbReference>
<dbReference type="GO" id="GO:0003964">
    <property type="term" value="F:RNA-directed DNA polymerase activity"/>
    <property type="evidence" value="ECO:0007669"/>
    <property type="project" value="UniProtKB-KW"/>
</dbReference>
<dbReference type="GeneID" id="36399900"/>
<dbReference type="OrthoDB" id="1938712at2759"/>
<dbReference type="Gene3D" id="3.30.420.10">
    <property type="entry name" value="Ribonuclease H-like superfamily/Ribonuclease H"/>
    <property type="match status" value="1"/>
</dbReference>
<accession>A0A0P1B124</accession>
<dbReference type="OMA" id="LSKMAHR"/>
<dbReference type="STRING" id="4781.A0A0P1B124"/>
<protein>
    <submittedName>
        <fullName evidence="1">Reverse transcriptase</fullName>
    </submittedName>
</protein>
<organism evidence="1 2">
    <name type="scientific">Plasmopara halstedii</name>
    <name type="common">Downy mildew of sunflower</name>
    <dbReference type="NCBI Taxonomy" id="4781"/>
    <lineage>
        <taxon>Eukaryota</taxon>
        <taxon>Sar</taxon>
        <taxon>Stramenopiles</taxon>
        <taxon>Oomycota</taxon>
        <taxon>Peronosporomycetes</taxon>
        <taxon>Peronosporales</taxon>
        <taxon>Peronosporaceae</taxon>
        <taxon>Plasmopara</taxon>
    </lineage>
</organism>